<evidence type="ECO:0000256" key="4">
    <source>
        <dbReference type="ARBA" id="ARBA00023163"/>
    </source>
</evidence>
<dbReference type="EMBL" id="CADCUM010000085">
    <property type="protein sequence ID" value="CAA9386512.1"/>
    <property type="molecule type" value="Genomic_DNA"/>
</dbReference>
<dbReference type="GO" id="GO:0000976">
    <property type="term" value="F:transcription cis-regulatory region binding"/>
    <property type="evidence" value="ECO:0007669"/>
    <property type="project" value="TreeGrafter"/>
</dbReference>
<gene>
    <name evidence="7" type="ORF">AVDCRST_MAG32-2011</name>
</gene>
<dbReference type="Pfam" id="PF00440">
    <property type="entry name" value="TetR_N"/>
    <property type="match status" value="1"/>
</dbReference>
<keyword evidence="2" id="KW-0805">Transcription regulation</keyword>
<keyword evidence="4" id="KW-0804">Transcription</keyword>
<dbReference type="PROSITE" id="PS50977">
    <property type="entry name" value="HTH_TETR_2"/>
    <property type="match status" value="1"/>
</dbReference>
<dbReference type="Gene3D" id="1.10.357.10">
    <property type="entry name" value="Tetracycline Repressor, domain 2"/>
    <property type="match status" value="1"/>
</dbReference>
<dbReference type="Gene3D" id="1.10.10.60">
    <property type="entry name" value="Homeodomain-like"/>
    <property type="match status" value="1"/>
</dbReference>
<evidence type="ECO:0000256" key="5">
    <source>
        <dbReference type="PROSITE-ProRule" id="PRU00335"/>
    </source>
</evidence>
<dbReference type="PANTHER" id="PTHR30055:SF151">
    <property type="entry name" value="TRANSCRIPTIONAL REGULATORY PROTEIN"/>
    <property type="match status" value="1"/>
</dbReference>
<evidence type="ECO:0000259" key="6">
    <source>
        <dbReference type="PROSITE" id="PS50977"/>
    </source>
</evidence>
<evidence type="ECO:0000256" key="1">
    <source>
        <dbReference type="ARBA" id="ARBA00022491"/>
    </source>
</evidence>
<dbReference type="InterPro" id="IPR009057">
    <property type="entry name" value="Homeodomain-like_sf"/>
</dbReference>
<evidence type="ECO:0000313" key="7">
    <source>
        <dbReference type="EMBL" id="CAA9386512.1"/>
    </source>
</evidence>
<dbReference type="AlphaFoldDB" id="A0A6J4NJ88"/>
<dbReference type="InterPro" id="IPR036271">
    <property type="entry name" value="Tet_transcr_reg_TetR-rel_C_sf"/>
</dbReference>
<accession>A0A6J4NJ88</accession>
<organism evidence="7">
    <name type="scientific">uncultured Nocardioides sp</name>
    <dbReference type="NCBI Taxonomy" id="198441"/>
    <lineage>
        <taxon>Bacteria</taxon>
        <taxon>Bacillati</taxon>
        <taxon>Actinomycetota</taxon>
        <taxon>Actinomycetes</taxon>
        <taxon>Propionibacteriales</taxon>
        <taxon>Nocardioidaceae</taxon>
        <taxon>Nocardioides</taxon>
        <taxon>environmental samples</taxon>
    </lineage>
</organism>
<reference evidence="7" key="1">
    <citation type="submission" date="2020-02" db="EMBL/GenBank/DDBJ databases">
        <authorList>
            <person name="Meier V. D."/>
        </authorList>
    </citation>
    <scope>NUCLEOTIDE SEQUENCE</scope>
    <source>
        <strain evidence="7">AVDCRST_MAG32</strain>
    </source>
</reference>
<dbReference type="SUPFAM" id="SSF48498">
    <property type="entry name" value="Tetracyclin repressor-like, C-terminal domain"/>
    <property type="match status" value="1"/>
</dbReference>
<feature type="DNA-binding region" description="H-T-H motif" evidence="5">
    <location>
        <begin position="30"/>
        <end position="49"/>
    </location>
</feature>
<dbReference type="InterPro" id="IPR050109">
    <property type="entry name" value="HTH-type_TetR-like_transc_reg"/>
</dbReference>
<sequence length="219" mass="23355">MSPQRPALTPQRVVEAAARVADAGGLTGVSMRSVGRELGVEAMSLYHHVAGKEALLDALTDWIFVQMELPGPGQPWRPAMEDRARSARAVLRAHPWGLGLIESRRSPGPATLRYHDSVLGCLREAGFSVALAASAFSVIDAYVFGFVLTEVNLPFQAGDAAEDFVAGLGLIAGQHPHLAEMIAEQVMGGGYSYGAEFERGLTLVLDGLEGRFATEPREG</sequence>
<keyword evidence="3 5" id="KW-0238">DNA-binding</keyword>
<dbReference type="GO" id="GO:0003700">
    <property type="term" value="F:DNA-binding transcription factor activity"/>
    <property type="evidence" value="ECO:0007669"/>
    <property type="project" value="TreeGrafter"/>
</dbReference>
<evidence type="ECO:0000256" key="2">
    <source>
        <dbReference type="ARBA" id="ARBA00023015"/>
    </source>
</evidence>
<dbReference type="InterPro" id="IPR001647">
    <property type="entry name" value="HTH_TetR"/>
</dbReference>
<keyword evidence="1" id="KW-0678">Repressor</keyword>
<name>A0A6J4NJ88_9ACTN</name>
<dbReference type="GO" id="GO:0045892">
    <property type="term" value="P:negative regulation of DNA-templated transcription"/>
    <property type="evidence" value="ECO:0007669"/>
    <property type="project" value="InterPro"/>
</dbReference>
<dbReference type="Pfam" id="PF02909">
    <property type="entry name" value="TetR_C_1"/>
    <property type="match status" value="1"/>
</dbReference>
<dbReference type="SUPFAM" id="SSF46689">
    <property type="entry name" value="Homeodomain-like"/>
    <property type="match status" value="1"/>
</dbReference>
<feature type="domain" description="HTH tetR-type" evidence="6">
    <location>
        <begin position="7"/>
        <end position="67"/>
    </location>
</feature>
<dbReference type="PRINTS" id="PR00400">
    <property type="entry name" value="TETREPRESSOR"/>
</dbReference>
<protein>
    <submittedName>
        <fullName evidence="7">Transcriptional regulator, AcrR family</fullName>
    </submittedName>
</protein>
<dbReference type="GO" id="GO:0046677">
    <property type="term" value="P:response to antibiotic"/>
    <property type="evidence" value="ECO:0007669"/>
    <property type="project" value="InterPro"/>
</dbReference>
<evidence type="ECO:0000256" key="3">
    <source>
        <dbReference type="ARBA" id="ARBA00023125"/>
    </source>
</evidence>
<dbReference type="InterPro" id="IPR004111">
    <property type="entry name" value="Repressor_TetR_C"/>
</dbReference>
<dbReference type="PANTHER" id="PTHR30055">
    <property type="entry name" value="HTH-TYPE TRANSCRIPTIONAL REGULATOR RUTR"/>
    <property type="match status" value="1"/>
</dbReference>
<dbReference type="InterPro" id="IPR003012">
    <property type="entry name" value="Tet_transcr_reg_TetR"/>
</dbReference>
<proteinExistence type="predicted"/>